<accession>A0A078M5L1</accession>
<dbReference type="InterPro" id="IPR036097">
    <property type="entry name" value="HisK_dim/P_sf"/>
</dbReference>
<dbReference type="Gene3D" id="1.10.287.130">
    <property type="match status" value="1"/>
</dbReference>
<evidence type="ECO:0000256" key="3">
    <source>
        <dbReference type="ARBA" id="ARBA00012438"/>
    </source>
</evidence>
<dbReference type="GO" id="GO:0000155">
    <property type="term" value="F:phosphorelay sensor kinase activity"/>
    <property type="evidence" value="ECO:0007669"/>
    <property type="project" value="InterPro"/>
</dbReference>
<evidence type="ECO:0000256" key="1">
    <source>
        <dbReference type="ARBA" id="ARBA00000085"/>
    </source>
</evidence>
<dbReference type="InterPro" id="IPR004358">
    <property type="entry name" value="Sig_transdc_His_kin-like_C"/>
</dbReference>
<dbReference type="CDD" id="cd00082">
    <property type="entry name" value="HisKA"/>
    <property type="match status" value="1"/>
</dbReference>
<dbReference type="InterPro" id="IPR036890">
    <property type="entry name" value="HATPase_C_sf"/>
</dbReference>
<dbReference type="SMART" id="SM00387">
    <property type="entry name" value="HATPase_c"/>
    <property type="match status" value="1"/>
</dbReference>
<evidence type="ECO:0000256" key="7">
    <source>
        <dbReference type="ARBA" id="ARBA00022777"/>
    </source>
</evidence>
<keyword evidence="9" id="KW-0902">Two-component regulatory system</keyword>
<dbReference type="GO" id="GO:0004721">
    <property type="term" value="F:phosphoprotein phosphatase activity"/>
    <property type="evidence" value="ECO:0007669"/>
    <property type="project" value="TreeGrafter"/>
</dbReference>
<dbReference type="SUPFAM" id="SSF47384">
    <property type="entry name" value="Homodimeric domain of signal transducing histidine kinase"/>
    <property type="match status" value="1"/>
</dbReference>
<gene>
    <name evidence="13" type="primary">cusS</name>
    <name evidence="13" type="ORF">BN1050_00959</name>
</gene>
<name>A0A078M5L1_9BACL</name>
<feature type="transmembrane region" description="Helical" evidence="11">
    <location>
        <begin position="12"/>
        <end position="32"/>
    </location>
</feature>
<keyword evidence="10 11" id="KW-0472">Membrane</keyword>
<evidence type="ECO:0000256" key="10">
    <source>
        <dbReference type="ARBA" id="ARBA00023136"/>
    </source>
</evidence>
<evidence type="ECO:0000256" key="9">
    <source>
        <dbReference type="ARBA" id="ARBA00023012"/>
    </source>
</evidence>
<dbReference type="InterPro" id="IPR003594">
    <property type="entry name" value="HATPase_dom"/>
</dbReference>
<evidence type="ECO:0000259" key="12">
    <source>
        <dbReference type="PROSITE" id="PS50109"/>
    </source>
</evidence>
<keyword evidence="8" id="KW-0067">ATP-binding</keyword>
<dbReference type="AlphaFoldDB" id="A0A078M5L1"/>
<dbReference type="FunFam" id="1.10.287.130:FF:000001">
    <property type="entry name" value="Two-component sensor histidine kinase"/>
    <property type="match status" value="1"/>
</dbReference>
<dbReference type="GO" id="GO:0005524">
    <property type="term" value="F:ATP binding"/>
    <property type="evidence" value="ECO:0007669"/>
    <property type="project" value="UniProtKB-KW"/>
</dbReference>
<dbReference type="PATRIC" id="fig|1461583.4.peg.920"/>
<keyword evidence="6" id="KW-0547">Nucleotide-binding</keyword>
<dbReference type="InterPro" id="IPR003661">
    <property type="entry name" value="HisK_dim/P_dom"/>
</dbReference>
<dbReference type="PANTHER" id="PTHR45453">
    <property type="entry name" value="PHOSPHATE REGULON SENSOR PROTEIN PHOR"/>
    <property type="match status" value="1"/>
</dbReference>
<evidence type="ECO:0000313" key="13">
    <source>
        <dbReference type="EMBL" id="CEA01590.1"/>
    </source>
</evidence>
<dbReference type="Pfam" id="PF02518">
    <property type="entry name" value="HATPase_c"/>
    <property type="match status" value="1"/>
</dbReference>
<dbReference type="PROSITE" id="PS50109">
    <property type="entry name" value="HIS_KIN"/>
    <property type="match status" value="1"/>
</dbReference>
<proteinExistence type="predicted"/>
<dbReference type="HOGENOM" id="CLU_000445_89_6_9"/>
<keyword evidence="11" id="KW-0812">Transmembrane</keyword>
<evidence type="ECO:0000256" key="11">
    <source>
        <dbReference type="SAM" id="Phobius"/>
    </source>
</evidence>
<evidence type="ECO:0000256" key="5">
    <source>
        <dbReference type="ARBA" id="ARBA00022679"/>
    </source>
</evidence>
<dbReference type="InterPro" id="IPR050351">
    <property type="entry name" value="BphY/WalK/GraS-like"/>
</dbReference>
<evidence type="ECO:0000256" key="8">
    <source>
        <dbReference type="ARBA" id="ARBA00022840"/>
    </source>
</evidence>
<keyword evidence="11" id="KW-1133">Transmembrane helix</keyword>
<dbReference type="PANTHER" id="PTHR45453:SF1">
    <property type="entry name" value="PHOSPHATE REGULON SENSOR PROTEIN PHOR"/>
    <property type="match status" value="1"/>
</dbReference>
<keyword evidence="7 13" id="KW-0418">Kinase</keyword>
<dbReference type="SUPFAM" id="SSF55874">
    <property type="entry name" value="ATPase domain of HSP90 chaperone/DNA topoisomerase II/histidine kinase"/>
    <property type="match status" value="1"/>
</dbReference>
<dbReference type="Pfam" id="PF00512">
    <property type="entry name" value="HisKA"/>
    <property type="match status" value="1"/>
</dbReference>
<reference evidence="13" key="1">
    <citation type="submission" date="2014-07" db="EMBL/GenBank/DDBJ databases">
        <authorList>
            <person name="Urmite Genomes Urmite Genomes"/>
        </authorList>
    </citation>
    <scope>NUCLEOTIDE SEQUENCE</scope>
    <source>
        <strain evidence="13">13S34_air</strain>
    </source>
</reference>
<feature type="domain" description="Histidine kinase" evidence="12">
    <location>
        <begin position="195"/>
        <end position="398"/>
    </location>
</feature>
<keyword evidence="4" id="KW-0597">Phosphoprotein</keyword>
<sequence length="398" mass="45130">MFRSMRTKLTLLYTTTFTIAVGILMIFLFFALQKVMDKQQIEELNAFFIREHHDFLQQLQTNEPILHIDPTRHFFYYIYDEEGNFIHGDSQYEGLEEVIESYFLTTNTAEKVTWQEESLFIIKRPFMLDNRNIGYILMGKTITTQTNFFKKTLAVLLITTLLFAGLIGAISHYLAARAVRPIQQAYDKQRRFVSDASHELRTPLAVFQSSLDILHTESLSSFGKEVLKDAEAELTHMQKLLEQLLTLARADQPVVTTKDKVNLSALTTETIQKFERLTALPIEATITPNLYVIGNEAKLLQVLYILLENALRYTQQGQIAITLTKDGVVISDSGIGISDEDLPHIFERFYRSDEARAKGGTGLGLAIAQTIITQHSGTISVSSNKLGTTFIITLPIFS</sequence>
<evidence type="ECO:0000256" key="6">
    <source>
        <dbReference type="ARBA" id="ARBA00022741"/>
    </source>
</evidence>
<dbReference type="EC" id="2.7.13.3" evidence="3"/>
<comment type="catalytic activity">
    <reaction evidence="1">
        <text>ATP + protein L-histidine = ADP + protein N-phospho-L-histidine.</text>
        <dbReference type="EC" id="2.7.13.3"/>
    </reaction>
</comment>
<protein>
    <recommendedName>
        <fullName evidence="3">histidine kinase</fullName>
        <ecNumber evidence="3">2.7.13.3</ecNumber>
    </recommendedName>
</protein>
<dbReference type="CDD" id="cd00075">
    <property type="entry name" value="HATPase"/>
    <property type="match status" value="1"/>
</dbReference>
<dbReference type="Gene3D" id="3.30.565.10">
    <property type="entry name" value="Histidine kinase-like ATPase, C-terminal domain"/>
    <property type="match status" value="1"/>
</dbReference>
<dbReference type="FunFam" id="3.30.565.10:FF:000006">
    <property type="entry name" value="Sensor histidine kinase WalK"/>
    <property type="match status" value="1"/>
</dbReference>
<keyword evidence="5" id="KW-0808">Transferase</keyword>
<feature type="transmembrane region" description="Helical" evidence="11">
    <location>
        <begin position="153"/>
        <end position="175"/>
    </location>
</feature>
<dbReference type="GO" id="GO:0005886">
    <property type="term" value="C:plasma membrane"/>
    <property type="evidence" value="ECO:0007669"/>
    <property type="project" value="UniProtKB-SubCell"/>
</dbReference>
<comment type="subcellular location">
    <subcellularLocation>
        <location evidence="2">Cell membrane</location>
        <topology evidence="2">Multi-pass membrane protein</topology>
    </subcellularLocation>
</comment>
<dbReference type="EMBL" id="LN483074">
    <property type="protein sequence ID" value="CEA01590.1"/>
    <property type="molecule type" value="Genomic_DNA"/>
</dbReference>
<evidence type="ECO:0000256" key="4">
    <source>
        <dbReference type="ARBA" id="ARBA00022553"/>
    </source>
</evidence>
<evidence type="ECO:0000256" key="2">
    <source>
        <dbReference type="ARBA" id="ARBA00004651"/>
    </source>
</evidence>
<dbReference type="InterPro" id="IPR005467">
    <property type="entry name" value="His_kinase_dom"/>
</dbReference>
<dbReference type="SMART" id="SM00388">
    <property type="entry name" value="HisKA"/>
    <property type="match status" value="1"/>
</dbReference>
<organism evidence="13">
    <name type="scientific">Metalysinibacillus saudimassiliensis</name>
    <dbReference type="NCBI Taxonomy" id="1461583"/>
    <lineage>
        <taxon>Bacteria</taxon>
        <taxon>Bacillati</taxon>
        <taxon>Bacillota</taxon>
        <taxon>Bacilli</taxon>
        <taxon>Bacillales</taxon>
        <taxon>Caryophanaceae</taxon>
        <taxon>Metalysinibacillus</taxon>
    </lineage>
</organism>
<dbReference type="PRINTS" id="PR00344">
    <property type="entry name" value="BCTRLSENSOR"/>
</dbReference>
<dbReference type="GO" id="GO:0016036">
    <property type="term" value="P:cellular response to phosphate starvation"/>
    <property type="evidence" value="ECO:0007669"/>
    <property type="project" value="TreeGrafter"/>
</dbReference>